<proteinExistence type="predicted"/>
<evidence type="ECO:0000256" key="8">
    <source>
        <dbReference type="ARBA" id="ARBA00022840"/>
    </source>
</evidence>
<dbReference type="SUPFAM" id="SSF56112">
    <property type="entry name" value="Protein kinase-like (PK-like)"/>
    <property type="match status" value="1"/>
</dbReference>
<dbReference type="PANTHER" id="PTHR27009">
    <property type="entry name" value="RUST RESISTANCE KINASE LR10-RELATED"/>
    <property type="match status" value="1"/>
</dbReference>
<dbReference type="SMART" id="SM00220">
    <property type="entry name" value="S_TKc"/>
    <property type="match status" value="1"/>
</dbReference>
<dbReference type="GO" id="GO:0005524">
    <property type="term" value="F:ATP binding"/>
    <property type="evidence" value="ECO:0007669"/>
    <property type="project" value="UniProtKB-UniRule"/>
</dbReference>
<evidence type="ECO:0000256" key="5">
    <source>
        <dbReference type="ARBA" id="ARBA00022729"/>
    </source>
</evidence>
<gene>
    <name evidence="16" type="ORF">URODEC1_LOCUS47011</name>
</gene>
<evidence type="ECO:0000256" key="13">
    <source>
        <dbReference type="SAM" id="Phobius"/>
    </source>
</evidence>
<accession>A0ABC8ZQC3</accession>
<keyword evidence="7" id="KW-0418">Kinase</keyword>
<evidence type="ECO:0000313" key="17">
    <source>
        <dbReference type="Proteomes" id="UP001497457"/>
    </source>
</evidence>
<keyword evidence="11" id="KW-0325">Glycoprotein</keyword>
<feature type="domain" description="Protein kinase" evidence="15">
    <location>
        <begin position="293"/>
        <end position="578"/>
    </location>
</feature>
<dbReference type="InterPro" id="IPR001245">
    <property type="entry name" value="Ser-Thr/Tyr_kinase_cat_dom"/>
</dbReference>
<sequence length="614" mass="68093">MTASPVSSVSLAIFLFILLPTFSSSSCTSELRCNNTNPIEIRPPFFVGTQGLDPACRKSANVSCGQLGPELDLATTDSKLLLNGVSYDYHTVVVQDVELSVLKNLTCSFMFTFTPPVANFQSSYPDLVRWFSSISCSHSNATVFHSIFGDDKDVGQSIEPEERGLASCHATPRFEWTLSFSDNSSAGQIPQFSVLSGSIRKYLLSPSDCVVPSPGDGDHGKKYGTRLLMAVLISVTSGMILACLFAVLKPLWKKAFFFRGKNRETKENIEFILSRYGIRPKRYRYTHLKRITRSFSEKLGEGGYGMVFKGELRDGRLVAVKLLHNSRGDGEEFVNEVVSIVNASHVNIVCLLGFCIEGSRRGLIYEYMPNGSLERYIYSENPKSTLGWEKLYDIAIGIARGLEYLHRGCNRRIIHFDVKPHNILLDENYCPKIADFGLAKLCNIKESVVSMAGARGTIGFIAPEVFSRSFGAVSTKSDIYSFGMVLLEMVGGRRNVQIHPDNSSQIYFPEWLHGHLSNGGTLETFEVTSATEEIATKMALIGLWCIQMMPESRPSITKVIDMLERGVTELEIPPMQFLSSTPEPSIHSINTTSGEHTQNLSFLISTNERKGSLC</sequence>
<feature type="signal peptide" evidence="14">
    <location>
        <begin position="1"/>
        <end position="25"/>
    </location>
</feature>
<evidence type="ECO:0000256" key="9">
    <source>
        <dbReference type="ARBA" id="ARBA00022989"/>
    </source>
</evidence>
<evidence type="ECO:0000256" key="10">
    <source>
        <dbReference type="ARBA" id="ARBA00023136"/>
    </source>
</evidence>
<evidence type="ECO:0000256" key="6">
    <source>
        <dbReference type="ARBA" id="ARBA00022741"/>
    </source>
</evidence>
<keyword evidence="6 12" id="KW-0547">Nucleotide-binding</keyword>
<dbReference type="Pfam" id="PF07714">
    <property type="entry name" value="PK_Tyr_Ser-Thr"/>
    <property type="match status" value="1"/>
</dbReference>
<dbReference type="FunFam" id="3.30.200.20:FF:000178">
    <property type="entry name" value="serine/threonine-protein kinase PBS1-like"/>
    <property type="match status" value="1"/>
</dbReference>
<feature type="transmembrane region" description="Helical" evidence="13">
    <location>
        <begin position="227"/>
        <end position="248"/>
    </location>
</feature>
<name>A0ABC8ZQC3_9POAL</name>
<keyword evidence="10 13" id="KW-0472">Membrane</keyword>
<keyword evidence="17" id="KW-1185">Reference proteome</keyword>
<comment type="subcellular location">
    <subcellularLocation>
        <location evidence="1">Membrane</location>
        <topology evidence="1">Single-pass type I membrane protein</topology>
    </subcellularLocation>
</comment>
<feature type="binding site" evidence="12">
    <location>
        <position position="321"/>
    </location>
    <ligand>
        <name>ATP</name>
        <dbReference type="ChEBI" id="CHEBI:30616"/>
    </ligand>
</feature>
<evidence type="ECO:0000313" key="16">
    <source>
        <dbReference type="EMBL" id="CAL4965054.1"/>
    </source>
</evidence>
<dbReference type="InterPro" id="IPR045874">
    <property type="entry name" value="LRK10/LRL21-25-like"/>
</dbReference>
<dbReference type="AlphaFoldDB" id="A0ABC8ZQC3"/>
<dbReference type="InterPro" id="IPR017441">
    <property type="entry name" value="Protein_kinase_ATP_BS"/>
</dbReference>
<evidence type="ECO:0000256" key="14">
    <source>
        <dbReference type="SAM" id="SignalP"/>
    </source>
</evidence>
<evidence type="ECO:0000256" key="11">
    <source>
        <dbReference type="ARBA" id="ARBA00023180"/>
    </source>
</evidence>
<dbReference type="Gene3D" id="3.30.200.20">
    <property type="entry name" value="Phosphorylase Kinase, domain 1"/>
    <property type="match status" value="1"/>
</dbReference>
<dbReference type="PROSITE" id="PS00107">
    <property type="entry name" value="PROTEIN_KINASE_ATP"/>
    <property type="match status" value="1"/>
</dbReference>
<dbReference type="FunFam" id="1.10.510.10:FF:000590">
    <property type="entry name" value="PR5-like receptor kinase"/>
    <property type="match status" value="1"/>
</dbReference>
<dbReference type="GO" id="GO:0004674">
    <property type="term" value="F:protein serine/threonine kinase activity"/>
    <property type="evidence" value="ECO:0007669"/>
    <property type="project" value="UniProtKB-KW"/>
</dbReference>
<evidence type="ECO:0000256" key="12">
    <source>
        <dbReference type="PROSITE-ProRule" id="PRU10141"/>
    </source>
</evidence>
<evidence type="ECO:0000259" key="15">
    <source>
        <dbReference type="PROSITE" id="PS50011"/>
    </source>
</evidence>
<dbReference type="InterPro" id="IPR011009">
    <property type="entry name" value="Kinase-like_dom_sf"/>
</dbReference>
<dbReference type="PROSITE" id="PS50011">
    <property type="entry name" value="PROTEIN_KINASE_DOM"/>
    <property type="match status" value="1"/>
</dbReference>
<evidence type="ECO:0000256" key="2">
    <source>
        <dbReference type="ARBA" id="ARBA00022527"/>
    </source>
</evidence>
<dbReference type="InterPro" id="IPR008271">
    <property type="entry name" value="Ser/Thr_kinase_AS"/>
</dbReference>
<evidence type="ECO:0000256" key="1">
    <source>
        <dbReference type="ARBA" id="ARBA00004479"/>
    </source>
</evidence>
<keyword evidence="5 14" id="KW-0732">Signal</keyword>
<keyword evidence="2" id="KW-0723">Serine/threonine-protein kinase</keyword>
<keyword evidence="3" id="KW-0808">Transferase</keyword>
<reference evidence="16" key="1">
    <citation type="submission" date="2024-10" db="EMBL/GenBank/DDBJ databases">
        <authorList>
            <person name="Ryan C."/>
        </authorList>
    </citation>
    <scope>NUCLEOTIDE SEQUENCE [LARGE SCALE GENOMIC DNA]</scope>
</reference>
<dbReference type="Gene3D" id="1.10.510.10">
    <property type="entry name" value="Transferase(Phosphotransferase) domain 1"/>
    <property type="match status" value="1"/>
</dbReference>
<evidence type="ECO:0000256" key="7">
    <source>
        <dbReference type="ARBA" id="ARBA00022777"/>
    </source>
</evidence>
<dbReference type="PROSITE" id="PS00108">
    <property type="entry name" value="PROTEIN_KINASE_ST"/>
    <property type="match status" value="1"/>
</dbReference>
<evidence type="ECO:0000256" key="4">
    <source>
        <dbReference type="ARBA" id="ARBA00022692"/>
    </source>
</evidence>
<dbReference type="EMBL" id="OZ075129">
    <property type="protein sequence ID" value="CAL4965054.1"/>
    <property type="molecule type" value="Genomic_DNA"/>
</dbReference>
<keyword evidence="8 12" id="KW-0067">ATP-binding</keyword>
<dbReference type="GO" id="GO:0016020">
    <property type="term" value="C:membrane"/>
    <property type="evidence" value="ECO:0007669"/>
    <property type="project" value="UniProtKB-SubCell"/>
</dbReference>
<feature type="chain" id="PRO_5044773527" description="Protein kinase domain-containing protein" evidence="14">
    <location>
        <begin position="26"/>
        <end position="614"/>
    </location>
</feature>
<dbReference type="InterPro" id="IPR000719">
    <property type="entry name" value="Prot_kinase_dom"/>
</dbReference>
<dbReference type="Proteomes" id="UP001497457">
    <property type="component" value="Chromosome 19rd"/>
</dbReference>
<keyword evidence="9 13" id="KW-1133">Transmembrane helix</keyword>
<keyword evidence="4 13" id="KW-0812">Transmembrane</keyword>
<protein>
    <recommendedName>
        <fullName evidence="15">Protein kinase domain-containing protein</fullName>
    </recommendedName>
</protein>
<evidence type="ECO:0000256" key="3">
    <source>
        <dbReference type="ARBA" id="ARBA00022679"/>
    </source>
</evidence>
<organism evidence="16 17">
    <name type="scientific">Urochloa decumbens</name>
    <dbReference type="NCBI Taxonomy" id="240449"/>
    <lineage>
        <taxon>Eukaryota</taxon>
        <taxon>Viridiplantae</taxon>
        <taxon>Streptophyta</taxon>
        <taxon>Embryophyta</taxon>
        <taxon>Tracheophyta</taxon>
        <taxon>Spermatophyta</taxon>
        <taxon>Magnoliopsida</taxon>
        <taxon>Liliopsida</taxon>
        <taxon>Poales</taxon>
        <taxon>Poaceae</taxon>
        <taxon>PACMAD clade</taxon>
        <taxon>Panicoideae</taxon>
        <taxon>Panicodae</taxon>
        <taxon>Paniceae</taxon>
        <taxon>Melinidinae</taxon>
        <taxon>Urochloa</taxon>
    </lineage>
</organism>